<dbReference type="NCBIfam" id="NF006010">
    <property type="entry name" value="PRK08142.1"/>
    <property type="match status" value="1"/>
</dbReference>
<dbReference type="GO" id="GO:0003988">
    <property type="term" value="F:acetyl-CoA C-acyltransferase activity"/>
    <property type="evidence" value="ECO:0007669"/>
    <property type="project" value="UniProtKB-ARBA"/>
</dbReference>
<dbReference type="PANTHER" id="PTHR42870:SF1">
    <property type="entry name" value="NON-SPECIFIC LIPID-TRANSFER PROTEIN-LIKE 2"/>
    <property type="match status" value="1"/>
</dbReference>
<reference evidence="2 3" key="1">
    <citation type="submission" date="2018-04" db="EMBL/GenBank/DDBJ databases">
        <title>Polynucleobacter sp. UH21B genome.</title>
        <authorList>
            <person name="Hahn M.W."/>
        </authorList>
    </citation>
    <scope>NUCLEOTIDE SEQUENCE [LARGE SCALE GENOMIC DNA]</scope>
    <source>
        <strain evidence="2 3">MWH-UH21B</strain>
    </source>
</reference>
<dbReference type="SUPFAM" id="SSF53901">
    <property type="entry name" value="Thiolase-like"/>
    <property type="match status" value="1"/>
</dbReference>
<evidence type="ECO:0000259" key="1">
    <source>
        <dbReference type="Pfam" id="PF22691"/>
    </source>
</evidence>
<proteinExistence type="predicted"/>
<dbReference type="KEGG" id="ptrp:DCO17_07800"/>
<feature type="domain" description="Thiolase C-terminal" evidence="1">
    <location>
        <begin position="246"/>
        <end position="381"/>
    </location>
</feature>
<gene>
    <name evidence="2" type="ORF">DCO17_07800</name>
</gene>
<keyword evidence="3" id="KW-1185">Reference proteome</keyword>
<dbReference type="EMBL" id="CP028942">
    <property type="protein sequence ID" value="QKM65147.1"/>
    <property type="molecule type" value="Genomic_DNA"/>
</dbReference>
<dbReference type="AlphaFoldDB" id="A0A6M9Q1M3"/>
<dbReference type="Gene3D" id="3.40.47.10">
    <property type="match status" value="1"/>
</dbReference>
<dbReference type="PANTHER" id="PTHR42870">
    <property type="entry name" value="ACETYL-COA C-ACETYLTRANSFERASE"/>
    <property type="match status" value="1"/>
</dbReference>
<dbReference type="RefSeq" id="WP_173956188.1">
    <property type="nucleotide sequence ID" value="NZ_CP028942.1"/>
</dbReference>
<dbReference type="InterPro" id="IPR002155">
    <property type="entry name" value="Thiolase"/>
</dbReference>
<dbReference type="PIRSF" id="PIRSF000429">
    <property type="entry name" value="Ac-CoA_Ac_transf"/>
    <property type="match status" value="1"/>
</dbReference>
<accession>A0A6M9Q1M3</accession>
<dbReference type="InterPro" id="IPR055140">
    <property type="entry name" value="Thiolase_C_2"/>
</dbReference>
<evidence type="ECO:0000313" key="3">
    <source>
        <dbReference type="Proteomes" id="UP000503312"/>
    </source>
</evidence>
<dbReference type="Pfam" id="PF22691">
    <property type="entry name" value="Thiolase_C_1"/>
    <property type="match status" value="1"/>
</dbReference>
<dbReference type="Proteomes" id="UP000503312">
    <property type="component" value="Chromosome"/>
</dbReference>
<dbReference type="InterPro" id="IPR016039">
    <property type="entry name" value="Thiolase-like"/>
</dbReference>
<name>A0A6M9Q1M3_9BURK</name>
<organism evidence="2 3">
    <name type="scientific">Polynucleobacter tropicus</name>
    <dbReference type="NCBI Taxonomy" id="1743174"/>
    <lineage>
        <taxon>Bacteria</taxon>
        <taxon>Pseudomonadati</taxon>
        <taxon>Pseudomonadota</taxon>
        <taxon>Betaproteobacteria</taxon>
        <taxon>Burkholderiales</taxon>
        <taxon>Burkholderiaceae</taxon>
        <taxon>Polynucleobacter</taxon>
    </lineage>
</organism>
<protein>
    <submittedName>
        <fullName evidence="2">Thiolase domain-containing protein</fullName>
    </submittedName>
</protein>
<dbReference type="CDD" id="cd00829">
    <property type="entry name" value="SCP-x_thiolase"/>
    <property type="match status" value="1"/>
</dbReference>
<evidence type="ECO:0000313" key="2">
    <source>
        <dbReference type="EMBL" id="QKM65147.1"/>
    </source>
</evidence>
<sequence>MSFAANKYDACIAGIYEHPLRVAPDHTVAQLHAEVARGALQDAGLTLDDVDGYFCAGDAPGMGPVSMADYLGLKKLTYLDSTDTGGSSYLTHVNHAARAIAAGQCKVALITLAGRPKSEGSSGTQVRSQWASAPDFAFEKPYSPAPLNTYAMCAMRHMYEFGTTSEQLAWIKVAASHHAQHNPNAALKDVLTVDDVLNSPMIADPLHRADCCVVTDSGGALVVVHPDIAKTLKKPVVTMMGAGETTKGQMGGKVDLTYSGLAWAAPLAFKEAKLTPEQIRYASIYDSFTITVLIQLEDLGFCKKGEGGKFVEGGQLISGKGILAFNTDGGGLCNNHPANRGGMTKVIEAVRQLRGEAHPAVQVPNLEFALASGIGGALGTRHGASVLIMGRLQ</sequence>